<dbReference type="AlphaFoldDB" id="A0A2V4BK98"/>
<dbReference type="SUPFAM" id="SSF88697">
    <property type="entry name" value="PUA domain-like"/>
    <property type="match status" value="1"/>
</dbReference>
<dbReference type="Gene3D" id="2.30.130.30">
    <property type="entry name" value="Hypothetical protein"/>
    <property type="match status" value="1"/>
</dbReference>
<dbReference type="InterPro" id="IPR015947">
    <property type="entry name" value="PUA-like_sf"/>
</dbReference>
<evidence type="ECO:0000259" key="1">
    <source>
        <dbReference type="Pfam" id="PF04266"/>
    </source>
</evidence>
<evidence type="ECO:0000313" key="2">
    <source>
        <dbReference type="EMBL" id="PXY31113.1"/>
    </source>
</evidence>
<keyword evidence="3" id="KW-1185">Reference proteome</keyword>
<dbReference type="RefSeq" id="WP_112279144.1">
    <property type="nucleotide sequence ID" value="NZ_MASW01000001.1"/>
</dbReference>
<feature type="domain" description="ASCH" evidence="1">
    <location>
        <begin position="16"/>
        <end position="85"/>
    </location>
</feature>
<evidence type="ECO:0000313" key="3">
    <source>
        <dbReference type="Proteomes" id="UP000249915"/>
    </source>
</evidence>
<dbReference type="OrthoDB" id="359066at2"/>
<dbReference type="Proteomes" id="UP000249915">
    <property type="component" value="Unassembled WGS sequence"/>
</dbReference>
<protein>
    <recommendedName>
        <fullName evidence="1">ASCH domain-containing protein</fullName>
    </recommendedName>
</protein>
<sequence length="144" mass="15675">MTTHTATRAVEGRRALSIRQPWAALILAGHKPVENRTWGTRWRGVLLLHAGQRPDPHATTLAARYGITSPPTGAYLGTAVLADVHHDRDCGGCTAWSEPGVWHWVLTHPRAFAEPIRAPGQRGLYTPPTAITTHATVRAVEEVA</sequence>
<dbReference type="EMBL" id="MASW01000001">
    <property type="protein sequence ID" value="PXY31113.1"/>
    <property type="molecule type" value="Genomic_DNA"/>
</dbReference>
<reference evidence="2 3" key="1">
    <citation type="submission" date="2016-07" db="EMBL/GenBank/DDBJ databases">
        <title>Draft genome sequence of Prauserella muralis DSM 45305, isolated from a mould-covered wall in an indoor environment.</title>
        <authorList>
            <person name="Ruckert C."/>
            <person name="Albersmeier A."/>
            <person name="Jiang C.-L."/>
            <person name="Jiang Y."/>
            <person name="Kalinowski J."/>
            <person name="Schneider O."/>
            <person name="Winkler A."/>
            <person name="Zotchev S.B."/>
        </authorList>
    </citation>
    <scope>NUCLEOTIDE SEQUENCE [LARGE SCALE GENOMIC DNA]</scope>
    <source>
        <strain evidence="2 3">DSM 45305</strain>
    </source>
</reference>
<accession>A0A2V4BK98</accession>
<name>A0A2V4BK98_9PSEU</name>
<comment type="caution">
    <text evidence="2">The sequence shown here is derived from an EMBL/GenBank/DDBJ whole genome shotgun (WGS) entry which is preliminary data.</text>
</comment>
<dbReference type="InterPro" id="IPR007374">
    <property type="entry name" value="ASCH_domain"/>
</dbReference>
<dbReference type="Pfam" id="PF04266">
    <property type="entry name" value="ASCH"/>
    <property type="match status" value="1"/>
</dbReference>
<gene>
    <name evidence="2" type="ORF">BAY60_01485</name>
</gene>
<proteinExistence type="predicted"/>
<organism evidence="2 3">
    <name type="scientific">Prauserella muralis</name>
    <dbReference type="NCBI Taxonomy" id="588067"/>
    <lineage>
        <taxon>Bacteria</taxon>
        <taxon>Bacillati</taxon>
        <taxon>Actinomycetota</taxon>
        <taxon>Actinomycetes</taxon>
        <taxon>Pseudonocardiales</taxon>
        <taxon>Pseudonocardiaceae</taxon>
        <taxon>Prauserella</taxon>
    </lineage>
</organism>